<feature type="signal peptide" evidence="2">
    <location>
        <begin position="1"/>
        <end position="28"/>
    </location>
</feature>
<accession>A0A4P9WU11</accession>
<gene>
    <name evidence="3" type="ORF">CAUPRSCDRAFT_11504</name>
</gene>
<feature type="compositionally biased region" description="Acidic residues" evidence="1">
    <location>
        <begin position="116"/>
        <end position="132"/>
    </location>
</feature>
<evidence type="ECO:0000313" key="3">
    <source>
        <dbReference type="EMBL" id="RKO96801.1"/>
    </source>
</evidence>
<evidence type="ECO:0000256" key="2">
    <source>
        <dbReference type="SAM" id="SignalP"/>
    </source>
</evidence>
<evidence type="ECO:0000313" key="4">
    <source>
        <dbReference type="Proteomes" id="UP000268535"/>
    </source>
</evidence>
<evidence type="ECO:0000256" key="1">
    <source>
        <dbReference type="SAM" id="MobiDB-lite"/>
    </source>
</evidence>
<name>A0A4P9WU11_9FUNG</name>
<keyword evidence="2" id="KW-0732">Signal</keyword>
<sequence length="178" mass="17805">MPMPMLMFMFMFMPTAIPMLTPMAAVLAVDPAASGPVRRVTGSLAPPGLSPWRDGIPPEKWSLRPRRAPSDGAGSGCDGARPVDQLALETDRASLSRSGLRCSTAGLSQVGRAAAGDDDNDDDPAAAADEEANGSGGGCDDDTADAELTGTGPDTGVEADAAAAAAASLGSRGPAVPP</sequence>
<feature type="region of interest" description="Disordered" evidence="1">
    <location>
        <begin position="44"/>
        <end position="178"/>
    </location>
</feature>
<proteinExistence type="predicted"/>
<protein>
    <recommendedName>
        <fullName evidence="5">Secreted protein</fullName>
    </recommendedName>
</protein>
<organism evidence="3 4">
    <name type="scientific">Caulochytrium protostelioides</name>
    <dbReference type="NCBI Taxonomy" id="1555241"/>
    <lineage>
        <taxon>Eukaryota</taxon>
        <taxon>Fungi</taxon>
        <taxon>Fungi incertae sedis</taxon>
        <taxon>Chytridiomycota</taxon>
        <taxon>Chytridiomycota incertae sedis</taxon>
        <taxon>Chytridiomycetes</taxon>
        <taxon>Caulochytriales</taxon>
        <taxon>Caulochytriaceae</taxon>
        <taxon>Caulochytrium</taxon>
    </lineage>
</organism>
<reference evidence="4" key="1">
    <citation type="journal article" date="2018" name="Nat. Microbiol.">
        <title>Leveraging single-cell genomics to expand the fungal tree of life.</title>
        <authorList>
            <person name="Ahrendt S.R."/>
            <person name="Quandt C.A."/>
            <person name="Ciobanu D."/>
            <person name="Clum A."/>
            <person name="Salamov A."/>
            <person name="Andreopoulos B."/>
            <person name="Cheng J.F."/>
            <person name="Woyke T."/>
            <person name="Pelin A."/>
            <person name="Henrissat B."/>
            <person name="Reynolds N.K."/>
            <person name="Benny G.L."/>
            <person name="Smith M.E."/>
            <person name="James T.Y."/>
            <person name="Grigoriev I.V."/>
        </authorList>
    </citation>
    <scope>NUCLEOTIDE SEQUENCE [LARGE SCALE GENOMIC DNA]</scope>
    <source>
        <strain evidence="4">ATCC 52028</strain>
    </source>
</reference>
<dbReference type="Proteomes" id="UP000268535">
    <property type="component" value="Unassembled WGS sequence"/>
</dbReference>
<feature type="chain" id="PRO_5020405332" description="Secreted protein" evidence="2">
    <location>
        <begin position="29"/>
        <end position="178"/>
    </location>
</feature>
<dbReference type="AlphaFoldDB" id="A0A4P9WU11"/>
<dbReference type="EMBL" id="ML009609">
    <property type="protein sequence ID" value="RKO96801.1"/>
    <property type="molecule type" value="Genomic_DNA"/>
</dbReference>
<evidence type="ECO:0008006" key="5">
    <source>
        <dbReference type="Google" id="ProtNLM"/>
    </source>
</evidence>